<dbReference type="EMBL" id="GBRH01163556">
    <property type="protein sequence ID" value="JAE34340.1"/>
    <property type="molecule type" value="Transcribed_RNA"/>
</dbReference>
<reference evidence="2" key="2">
    <citation type="journal article" date="2015" name="Data Brief">
        <title>Shoot transcriptome of the giant reed, Arundo donax.</title>
        <authorList>
            <person name="Barrero R.A."/>
            <person name="Guerrero F.D."/>
            <person name="Moolhuijzen P."/>
            <person name="Goolsby J.A."/>
            <person name="Tidwell J."/>
            <person name="Bellgard S.E."/>
            <person name="Bellgard M.I."/>
        </authorList>
    </citation>
    <scope>NUCLEOTIDE SEQUENCE</scope>
    <source>
        <tissue evidence="2">Shoot tissue taken approximately 20 cm above the soil surface</tissue>
    </source>
</reference>
<dbReference type="AlphaFoldDB" id="A0A0A9HAX8"/>
<accession>A0A0A9HAX8</accession>
<name>A0A0A9HAX8_ARUDO</name>
<protein>
    <submittedName>
        <fullName evidence="2">Uncharacterized protein</fullName>
    </submittedName>
</protein>
<sequence length="40" mass="4724">MLYPILHKYNTTQHKFSLCSSRSQSSVKEEQSLRPITKRT</sequence>
<evidence type="ECO:0000313" key="2">
    <source>
        <dbReference type="EMBL" id="JAE34340.1"/>
    </source>
</evidence>
<feature type="region of interest" description="Disordered" evidence="1">
    <location>
        <begin position="20"/>
        <end position="40"/>
    </location>
</feature>
<organism evidence="2">
    <name type="scientific">Arundo donax</name>
    <name type="common">Giant reed</name>
    <name type="synonym">Donax arundinaceus</name>
    <dbReference type="NCBI Taxonomy" id="35708"/>
    <lineage>
        <taxon>Eukaryota</taxon>
        <taxon>Viridiplantae</taxon>
        <taxon>Streptophyta</taxon>
        <taxon>Embryophyta</taxon>
        <taxon>Tracheophyta</taxon>
        <taxon>Spermatophyta</taxon>
        <taxon>Magnoliopsida</taxon>
        <taxon>Liliopsida</taxon>
        <taxon>Poales</taxon>
        <taxon>Poaceae</taxon>
        <taxon>PACMAD clade</taxon>
        <taxon>Arundinoideae</taxon>
        <taxon>Arundineae</taxon>
        <taxon>Arundo</taxon>
    </lineage>
</organism>
<evidence type="ECO:0000256" key="1">
    <source>
        <dbReference type="SAM" id="MobiDB-lite"/>
    </source>
</evidence>
<reference evidence="2" key="1">
    <citation type="submission" date="2014-09" db="EMBL/GenBank/DDBJ databases">
        <authorList>
            <person name="Magalhaes I.L.F."/>
            <person name="Oliveira U."/>
            <person name="Santos F.R."/>
            <person name="Vidigal T.H.D.A."/>
            <person name="Brescovit A.D."/>
            <person name="Santos A.J."/>
        </authorList>
    </citation>
    <scope>NUCLEOTIDE SEQUENCE</scope>
    <source>
        <tissue evidence="2">Shoot tissue taken approximately 20 cm above the soil surface</tissue>
    </source>
</reference>
<proteinExistence type="predicted"/>